<name>A0A1G9RRB4_9BACI</name>
<evidence type="ECO:0000256" key="7">
    <source>
        <dbReference type="RuleBase" id="RU003557"/>
    </source>
</evidence>
<dbReference type="PANTHER" id="PTHR18919:SF107">
    <property type="entry name" value="ACETYL-COA ACETYLTRANSFERASE, CYTOSOLIC"/>
    <property type="match status" value="1"/>
</dbReference>
<dbReference type="Pfam" id="PF00108">
    <property type="entry name" value="Thiolase_N"/>
    <property type="match status" value="1"/>
</dbReference>
<organism evidence="10 11">
    <name type="scientific">Sediminibacillus halophilus</name>
    <dbReference type="NCBI Taxonomy" id="482461"/>
    <lineage>
        <taxon>Bacteria</taxon>
        <taxon>Bacillati</taxon>
        <taxon>Bacillota</taxon>
        <taxon>Bacilli</taxon>
        <taxon>Bacillales</taxon>
        <taxon>Bacillaceae</taxon>
        <taxon>Sediminibacillus</taxon>
    </lineage>
</organism>
<keyword evidence="4 7" id="KW-0012">Acyltransferase</keyword>
<dbReference type="EMBL" id="FNHF01000002">
    <property type="protein sequence ID" value="SDM25517.1"/>
    <property type="molecule type" value="Genomic_DNA"/>
</dbReference>
<dbReference type="RefSeq" id="WP_074598743.1">
    <property type="nucleotide sequence ID" value="NZ_FNHF01000002.1"/>
</dbReference>
<evidence type="ECO:0000259" key="9">
    <source>
        <dbReference type="Pfam" id="PF02803"/>
    </source>
</evidence>
<dbReference type="EC" id="2.3.1.9" evidence="2"/>
<dbReference type="NCBIfam" id="TIGR01930">
    <property type="entry name" value="AcCoA-C-Actrans"/>
    <property type="match status" value="1"/>
</dbReference>
<dbReference type="STRING" id="482461.SAMN05216244_2091"/>
<evidence type="ECO:0000256" key="1">
    <source>
        <dbReference type="ARBA" id="ARBA00010982"/>
    </source>
</evidence>
<feature type="domain" description="Thiolase N-terminal" evidence="8">
    <location>
        <begin position="5"/>
        <end position="261"/>
    </location>
</feature>
<dbReference type="Gene3D" id="3.40.47.10">
    <property type="match status" value="2"/>
</dbReference>
<evidence type="ECO:0000256" key="3">
    <source>
        <dbReference type="ARBA" id="ARBA00022679"/>
    </source>
</evidence>
<evidence type="ECO:0000256" key="2">
    <source>
        <dbReference type="ARBA" id="ARBA00012705"/>
    </source>
</evidence>
<dbReference type="FunFam" id="3.40.47.10:FF:000010">
    <property type="entry name" value="Acetyl-CoA acetyltransferase (Thiolase)"/>
    <property type="match status" value="1"/>
</dbReference>
<keyword evidence="11" id="KW-1185">Reference proteome</keyword>
<evidence type="ECO:0000256" key="6">
    <source>
        <dbReference type="PIRSR" id="PIRSR000429-1"/>
    </source>
</evidence>
<evidence type="ECO:0000256" key="4">
    <source>
        <dbReference type="ARBA" id="ARBA00023315"/>
    </source>
</evidence>
<reference evidence="11" key="1">
    <citation type="submission" date="2016-10" db="EMBL/GenBank/DDBJ databases">
        <authorList>
            <person name="Varghese N."/>
            <person name="Submissions S."/>
        </authorList>
    </citation>
    <scope>NUCLEOTIDE SEQUENCE [LARGE SCALE GENOMIC DNA]</scope>
    <source>
        <strain evidence="11">CGMCC 1.6199</strain>
    </source>
</reference>
<proteinExistence type="inferred from homology"/>
<protein>
    <recommendedName>
        <fullName evidence="2">acetyl-CoA C-acetyltransferase</fullName>
        <ecNumber evidence="2">2.3.1.9</ecNumber>
    </recommendedName>
    <alternativeName>
        <fullName evidence="5">Acetoacetyl-CoA thiolase</fullName>
    </alternativeName>
</protein>
<feature type="active site" description="Acyl-thioester intermediate" evidence="6">
    <location>
        <position position="88"/>
    </location>
</feature>
<dbReference type="OrthoDB" id="9764892at2"/>
<dbReference type="CDD" id="cd00751">
    <property type="entry name" value="thiolase"/>
    <property type="match status" value="1"/>
</dbReference>
<evidence type="ECO:0000313" key="11">
    <source>
        <dbReference type="Proteomes" id="UP000182347"/>
    </source>
</evidence>
<dbReference type="PIRSF" id="PIRSF000429">
    <property type="entry name" value="Ac-CoA_Ac_transf"/>
    <property type="match status" value="1"/>
</dbReference>
<sequence length="392" mass="41023">MEEAVIVSAKRTPIGDFCGMLKDYSAVELGTAALKGAISAAGMEAGLIEEVIGGQVYQAGCKGNTARQIALAAGCSDETVALTINQQCPSSLRAVEMMAQNIMLGKMEVGAVVGYESMTNVPHLIQGARSGYKLGGGKIVDGLLHDALIDAFNGYHMGITAENLAEQYDINREEQDAFALQSHERACQAASAGRFAEEIIPLEIKTKQGTVQVAEDEHPNPETSLEQLAKLRPAFKSDGTVTAGNASSLNDGAAAVIVMSKTKAEQLGLQPLAKITASASAAVSPEVMGIGVVPAVEKALKFAGIGQEAIDYWEINEAFAAQFLAVNRELKLDLDKVNAHGSGISLGHPVGCTGVRLLVSLLTVMEHRQLERGCATLCAGGGPAAAMIVERF</sequence>
<keyword evidence="3 7" id="KW-0808">Transferase</keyword>
<comment type="similarity">
    <text evidence="1 7">Belongs to the thiolase-like superfamily. Thiolase family.</text>
</comment>
<dbReference type="InterPro" id="IPR002155">
    <property type="entry name" value="Thiolase"/>
</dbReference>
<dbReference type="InterPro" id="IPR020617">
    <property type="entry name" value="Thiolase_C"/>
</dbReference>
<dbReference type="AlphaFoldDB" id="A0A1G9RRB4"/>
<dbReference type="SUPFAM" id="SSF53901">
    <property type="entry name" value="Thiolase-like"/>
    <property type="match status" value="2"/>
</dbReference>
<dbReference type="GO" id="GO:0003985">
    <property type="term" value="F:acetyl-CoA C-acetyltransferase activity"/>
    <property type="evidence" value="ECO:0007669"/>
    <property type="project" value="UniProtKB-EC"/>
</dbReference>
<dbReference type="Pfam" id="PF02803">
    <property type="entry name" value="Thiolase_C"/>
    <property type="match status" value="1"/>
</dbReference>
<dbReference type="InterPro" id="IPR016039">
    <property type="entry name" value="Thiolase-like"/>
</dbReference>
<gene>
    <name evidence="10" type="ORF">SAMN05216244_2091</name>
</gene>
<feature type="domain" description="Thiolase C-terminal" evidence="9">
    <location>
        <begin position="269"/>
        <end position="391"/>
    </location>
</feature>
<evidence type="ECO:0000259" key="8">
    <source>
        <dbReference type="Pfam" id="PF00108"/>
    </source>
</evidence>
<dbReference type="Proteomes" id="UP000182347">
    <property type="component" value="Unassembled WGS sequence"/>
</dbReference>
<accession>A0A1G9RRB4</accession>
<feature type="active site" description="Proton acceptor" evidence="6">
    <location>
        <position position="378"/>
    </location>
</feature>
<evidence type="ECO:0000256" key="5">
    <source>
        <dbReference type="ARBA" id="ARBA00030755"/>
    </source>
</evidence>
<dbReference type="InterPro" id="IPR020616">
    <property type="entry name" value="Thiolase_N"/>
</dbReference>
<dbReference type="PANTHER" id="PTHR18919">
    <property type="entry name" value="ACETYL-COA C-ACYLTRANSFERASE"/>
    <property type="match status" value="1"/>
</dbReference>
<feature type="active site" description="Proton acceptor" evidence="6">
    <location>
        <position position="348"/>
    </location>
</feature>
<evidence type="ECO:0000313" key="10">
    <source>
        <dbReference type="EMBL" id="SDM25517.1"/>
    </source>
</evidence>